<feature type="transmembrane region" description="Helical" evidence="7">
    <location>
        <begin position="46"/>
        <end position="67"/>
    </location>
</feature>
<keyword evidence="4" id="KW-0560">Oxidoreductase</keyword>
<dbReference type="GO" id="GO:0005506">
    <property type="term" value="F:iron ion binding"/>
    <property type="evidence" value="ECO:0007669"/>
    <property type="project" value="InterPro"/>
</dbReference>
<evidence type="ECO:0000256" key="1">
    <source>
        <dbReference type="ARBA" id="ARBA00004127"/>
    </source>
</evidence>
<accession>A0A4R5DV76</accession>
<keyword evidence="5" id="KW-0443">Lipid metabolism</keyword>
<feature type="transmembrane region" description="Helical" evidence="7">
    <location>
        <begin position="79"/>
        <end position="96"/>
    </location>
</feature>
<organism evidence="9 10">
    <name type="scientific">Dyadobacter psychrotolerans</name>
    <dbReference type="NCBI Taxonomy" id="2541721"/>
    <lineage>
        <taxon>Bacteria</taxon>
        <taxon>Pseudomonadati</taxon>
        <taxon>Bacteroidota</taxon>
        <taxon>Cytophagia</taxon>
        <taxon>Cytophagales</taxon>
        <taxon>Spirosomataceae</taxon>
        <taxon>Dyadobacter</taxon>
    </lineage>
</organism>
<comment type="subcellular location">
    <subcellularLocation>
        <location evidence="1">Endomembrane system</location>
        <topology evidence="1">Multi-pass membrane protein</topology>
    </subcellularLocation>
</comment>
<comment type="caution">
    <text evidence="9">The sequence shown here is derived from an EMBL/GenBank/DDBJ whole genome shotgun (WGS) entry which is preliminary data.</text>
</comment>
<dbReference type="GO" id="GO:0012505">
    <property type="term" value="C:endomembrane system"/>
    <property type="evidence" value="ECO:0007669"/>
    <property type="project" value="UniProtKB-SubCell"/>
</dbReference>
<dbReference type="Pfam" id="PF04116">
    <property type="entry name" value="FA_hydroxylase"/>
    <property type="match status" value="1"/>
</dbReference>
<evidence type="ECO:0000256" key="4">
    <source>
        <dbReference type="ARBA" id="ARBA00023002"/>
    </source>
</evidence>
<dbReference type="InterPro" id="IPR051689">
    <property type="entry name" value="Sterol_desaturase/TMEM195"/>
</dbReference>
<evidence type="ECO:0000313" key="10">
    <source>
        <dbReference type="Proteomes" id="UP000294850"/>
    </source>
</evidence>
<feature type="domain" description="Fatty acid hydroxylase" evidence="8">
    <location>
        <begin position="82"/>
        <end position="217"/>
    </location>
</feature>
<dbReference type="GO" id="GO:0008610">
    <property type="term" value="P:lipid biosynthetic process"/>
    <property type="evidence" value="ECO:0007669"/>
    <property type="project" value="InterPro"/>
</dbReference>
<evidence type="ECO:0000256" key="5">
    <source>
        <dbReference type="ARBA" id="ARBA00023098"/>
    </source>
</evidence>
<keyword evidence="6 7" id="KW-0472">Membrane</keyword>
<dbReference type="AlphaFoldDB" id="A0A4R5DV76"/>
<keyword evidence="2 7" id="KW-0812">Transmembrane</keyword>
<dbReference type="Proteomes" id="UP000294850">
    <property type="component" value="Unassembled WGS sequence"/>
</dbReference>
<dbReference type="GO" id="GO:0006643">
    <property type="term" value="P:membrane lipid metabolic process"/>
    <property type="evidence" value="ECO:0007669"/>
    <property type="project" value="TreeGrafter"/>
</dbReference>
<dbReference type="GO" id="GO:0016020">
    <property type="term" value="C:membrane"/>
    <property type="evidence" value="ECO:0007669"/>
    <property type="project" value="GOC"/>
</dbReference>
<dbReference type="InterPro" id="IPR006694">
    <property type="entry name" value="Fatty_acid_hydroxylase"/>
</dbReference>
<dbReference type="PANTHER" id="PTHR21624:SF1">
    <property type="entry name" value="ALKYLGLYCEROL MONOOXYGENASE"/>
    <property type="match status" value="1"/>
</dbReference>
<name>A0A4R5DV76_9BACT</name>
<dbReference type="EMBL" id="SMFL01000001">
    <property type="protein sequence ID" value="TDE18436.1"/>
    <property type="molecule type" value="Genomic_DNA"/>
</dbReference>
<evidence type="ECO:0000313" key="9">
    <source>
        <dbReference type="EMBL" id="TDE18436.1"/>
    </source>
</evidence>
<keyword evidence="3 7" id="KW-1133">Transmembrane helix</keyword>
<evidence type="ECO:0000256" key="7">
    <source>
        <dbReference type="SAM" id="Phobius"/>
    </source>
</evidence>
<gene>
    <name evidence="9" type="ORF">E0F88_02550</name>
</gene>
<proteinExistence type="predicted"/>
<dbReference type="GO" id="GO:0050479">
    <property type="term" value="F:glyceryl-ether monooxygenase activity"/>
    <property type="evidence" value="ECO:0007669"/>
    <property type="project" value="TreeGrafter"/>
</dbReference>
<dbReference type="OrthoDB" id="9770329at2"/>
<sequence length="300" mass="35332">MKDIIIYAIPVFILSLVAEIWYFRLQQKHHDHYHTKDTTSSLSMGIGNVITGLVSKAIVFGTLVLVYNYRFFDLERGAWWYWVAIFFADDFSYYWFHRTSHQVRYFWASHVVHHSSEFYNLGTALRQTWTGNISGSFVFYLWMPLVGFHPVDIVLMQAVSLIYQFWIHTEAIHLMPKPFEFIFNTPSHHRVHHGSDLKYLDKNHAGILIIWDRIFGTFQKESERPRYGLTQNLSTYNLFSIAFHEWRSIIKDVSKAPDVRSGFQYIFGPPGWSHDGSRKTTEQLRNGYETEKSALSEVEN</sequence>
<evidence type="ECO:0000259" key="8">
    <source>
        <dbReference type="Pfam" id="PF04116"/>
    </source>
</evidence>
<dbReference type="PANTHER" id="PTHR21624">
    <property type="entry name" value="STEROL DESATURASE-RELATED PROTEIN"/>
    <property type="match status" value="1"/>
</dbReference>
<evidence type="ECO:0000256" key="2">
    <source>
        <dbReference type="ARBA" id="ARBA00022692"/>
    </source>
</evidence>
<feature type="transmembrane region" description="Helical" evidence="7">
    <location>
        <begin position="6"/>
        <end position="25"/>
    </location>
</feature>
<evidence type="ECO:0000256" key="6">
    <source>
        <dbReference type="ARBA" id="ARBA00023136"/>
    </source>
</evidence>
<protein>
    <submittedName>
        <fullName evidence="9">Sterol desaturase family protein</fullName>
    </submittedName>
</protein>
<evidence type="ECO:0000256" key="3">
    <source>
        <dbReference type="ARBA" id="ARBA00022989"/>
    </source>
</evidence>
<dbReference type="RefSeq" id="WP_131956340.1">
    <property type="nucleotide sequence ID" value="NZ_SMFL01000001.1"/>
</dbReference>
<keyword evidence="10" id="KW-1185">Reference proteome</keyword>
<reference evidence="9 10" key="1">
    <citation type="submission" date="2019-03" db="EMBL/GenBank/DDBJ databases">
        <title>Dyadobacter AR-3-6 sp. nov., isolated from arctic soil.</title>
        <authorList>
            <person name="Chaudhary D.K."/>
        </authorList>
    </citation>
    <scope>NUCLEOTIDE SEQUENCE [LARGE SCALE GENOMIC DNA]</scope>
    <source>
        <strain evidence="9 10">AR-3-6</strain>
    </source>
</reference>